<dbReference type="Pfam" id="PF00753">
    <property type="entry name" value="Lactamase_B"/>
    <property type="match status" value="1"/>
</dbReference>
<evidence type="ECO:0000259" key="1">
    <source>
        <dbReference type="SMART" id="SM00849"/>
    </source>
</evidence>
<dbReference type="InterPro" id="IPR052159">
    <property type="entry name" value="Competence_DNA_uptake"/>
</dbReference>
<dbReference type="GeneID" id="87755344"/>
<dbReference type="Proteomes" id="UP000199689">
    <property type="component" value="Unassembled WGS sequence"/>
</dbReference>
<evidence type="ECO:0000313" key="2">
    <source>
        <dbReference type="EMBL" id="SDA39681.1"/>
    </source>
</evidence>
<gene>
    <name evidence="2" type="ORF">SAMN02910343_00297</name>
</gene>
<sequence>MRGHRVRKAAGCIFVLLLFVFIICLTGCHFGRNDSKLSIHVLAIGQGDAILLQREGEFALIDTGDIEHRAVLKQYLSDRGVHTLRAVIITHPHADHLGGMYIVCKDFRVQQVYDNGVTTGENSYLEYQKEMQRHWIPRQTVHAGEDIDILPGVIFHVLSDAKSVESTEGKRNLNNTSLAGRLEYGRFSMFFTGDAEKEEELAMLQRKEPVRSTLLKVGHHGSRTSTCAQFLRAVRPKAAIISAGPGNSYHLPHEVTIHKLKKAGSRIFRTDRDGTVCIITDGNRVNIIREIQ</sequence>
<dbReference type="CDD" id="cd07731">
    <property type="entry name" value="ComA-like_MBL-fold"/>
    <property type="match status" value="1"/>
</dbReference>
<evidence type="ECO:0000313" key="3">
    <source>
        <dbReference type="Proteomes" id="UP000199689"/>
    </source>
</evidence>
<dbReference type="OrthoDB" id="9761531at2"/>
<accession>A0A1G5V1A9</accession>
<dbReference type="STRING" id="209880.SAMN02910343_00297"/>
<proteinExistence type="predicted"/>
<dbReference type="SUPFAM" id="SSF56281">
    <property type="entry name" value="Metallo-hydrolase/oxidoreductase"/>
    <property type="match status" value="1"/>
</dbReference>
<keyword evidence="3" id="KW-1185">Reference proteome</keyword>
<dbReference type="PANTHER" id="PTHR30619:SF1">
    <property type="entry name" value="RECOMBINATION PROTEIN 2"/>
    <property type="match status" value="1"/>
</dbReference>
<dbReference type="AlphaFoldDB" id="A0A1G5V1A9"/>
<dbReference type="SMART" id="SM00849">
    <property type="entry name" value="Lactamase_B"/>
    <property type="match status" value="1"/>
</dbReference>
<dbReference type="RefSeq" id="WP_091363094.1">
    <property type="nucleotide sequence ID" value="NZ_FMXA01000004.1"/>
</dbReference>
<organism evidence="2 3">
    <name type="scientific">Allisonella histaminiformans</name>
    <dbReference type="NCBI Taxonomy" id="209880"/>
    <lineage>
        <taxon>Bacteria</taxon>
        <taxon>Bacillati</taxon>
        <taxon>Bacillota</taxon>
        <taxon>Negativicutes</taxon>
        <taxon>Veillonellales</taxon>
        <taxon>Veillonellaceae</taxon>
        <taxon>Allisonella</taxon>
    </lineage>
</organism>
<protein>
    <submittedName>
        <fullName evidence="2">Competence protein ComEC</fullName>
    </submittedName>
</protein>
<dbReference type="InterPro" id="IPR035681">
    <property type="entry name" value="ComA-like_MBL"/>
</dbReference>
<dbReference type="EMBL" id="FMXA01000004">
    <property type="protein sequence ID" value="SDA39681.1"/>
    <property type="molecule type" value="Genomic_DNA"/>
</dbReference>
<name>A0A1G5V1A9_9FIRM</name>
<dbReference type="PANTHER" id="PTHR30619">
    <property type="entry name" value="DNA INTERNALIZATION/COMPETENCE PROTEIN COMEC/REC2"/>
    <property type="match status" value="1"/>
</dbReference>
<feature type="domain" description="Metallo-beta-lactamase" evidence="1">
    <location>
        <begin position="46"/>
        <end position="245"/>
    </location>
</feature>
<dbReference type="InterPro" id="IPR036866">
    <property type="entry name" value="RibonucZ/Hydroxyglut_hydro"/>
</dbReference>
<dbReference type="Gene3D" id="3.60.15.10">
    <property type="entry name" value="Ribonuclease Z/Hydroxyacylglutathione hydrolase-like"/>
    <property type="match status" value="1"/>
</dbReference>
<dbReference type="InterPro" id="IPR001279">
    <property type="entry name" value="Metallo-B-lactamas"/>
</dbReference>
<reference evidence="2 3" key="1">
    <citation type="submission" date="2016-10" db="EMBL/GenBank/DDBJ databases">
        <authorList>
            <person name="de Groot N.N."/>
        </authorList>
    </citation>
    <scope>NUCLEOTIDE SEQUENCE [LARGE SCALE GENOMIC DNA]</scope>
    <source>
        <strain evidence="2 3">DSM 15230</strain>
    </source>
</reference>